<dbReference type="Gene3D" id="2.30.30.490">
    <property type="match status" value="1"/>
</dbReference>
<protein>
    <recommendedName>
        <fullName evidence="3">F-actin-capping protein subunit beta</fullName>
    </recommendedName>
</protein>
<name>A0A9Q8SNQ2_9PEZI</name>
<dbReference type="AlphaFoldDB" id="A0A9Q8SNQ2"/>
<dbReference type="InterPro" id="IPR043151">
    <property type="entry name" value="BAH_sf"/>
</dbReference>
<keyword evidence="11" id="KW-0472">Membrane</keyword>
<proteinExistence type="inferred from homology"/>
<evidence type="ECO:0000256" key="7">
    <source>
        <dbReference type="ARBA" id="ARBA00023212"/>
    </source>
</evidence>
<dbReference type="SUPFAM" id="SSF57903">
    <property type="entry name" value="FYVE/PHD zinc finger"/>
    <property type="match status" value="1"/>
</dbReference>
<dbReference type="Gene3D" id="1.20.58.570">
    <property type="match status" value="1"/>
</dbReference>
<reference evidence="13" key="1">
    <citation type="journal article" date="2021" name="Mol. Plant Microbe Interact.">
        <title>Complete Genome Sequence of the Plant-Pathogenic Fungus Colletotrichum lupini.</title>
        <authorList>
            <person name="Baroncelli R."/>
            <person name="Pensec F."/>
            <person name="Da Lio D."/>
            <person name="Boufleur T."/>
            <person name="Vicente I."/>
            <person name="Sarrocco S."/>
            <person name="Picot A."/>
            <person name="Baraldi E."/>
            <person name="Sukno S."/>
            <person name="Thon M."/>
            <person name="Le Floch G."/>
        </authorList>
    </citation>
    <scope>NUCLEOTIDE SEQUENCE</scope>
    <source>
        <strain evidence="13">IMI 504893</strain>
    </source>
</reference>
<feature type="region of interest" description="Disordered" evidence="10">
    <location>
        <begin position="295"/>
        <end position="341"/>
    </location>
</feature>
<evidence type="ECO:0000256" key="11">
    <source>
        <dbReference type="SAM" id="Phobius"/>
    </source>
</evidence>
<dbReference type="CDD" id="cd04370">
    <property type="entry name" value="BAH"/>
    <property type="match status" value="1"/>
</dbReference>
<feature type="compositionally biased region" description="Low complexity" evidence="10">
    <location>
        <begin position="380"/>
        <end position="393"/>
    </location>
</feature>
<dbReference type="Gene3D" id="3.90.1150.210">
    <property type="entry name" value="F-actin capping protein, beta subunit"/>
    <property type="match status" value="1"/>
</dbReference>
<dbReference type="PRINTS" id="PR00192">
    <property type="entry name" value="FACTINCAPB"/>
</dbReference>
<feature type="region of interest" description="Disordered" evidence="10">
    <location>
        <begin position="369"/>
        <end position="405"/>
    </location>
</feature>
<comment type="function">
    <text evidence="8">F-actin-capping proteins bind in a Ca(2+)-independent manner to the fast growing ends of actin filaments (barbed end) thereby blocking the exchange of subunits at these ends. Unlike other capping proteins (such as gelsolin and severin), these proteins do not sever actin filaments.</text>
</comment>
<comment type="subcellular location">
    <subcellularLocation>
        <location evidence="1">Cytoplasm</location>
        <location evidence="1">Cytoskeleton</location>
        <location evidence="1">Actin patch</location>
    </subcellularLocation>
</comment>
<dbReference type="PANTHER" id="PTHR10619:SF0">
    <property type="entry name" value="F-ACTIN-CAPPING PROTEIN SUBUNIT BETA ISOFORMS 1 AND 2"/>
    <property type="match status" value="1"/>
</dbReference>
<evidence type="ECO:0000256" key="10">
    <source>
        <dbReference type="SAM" id="MobiDB-lite"/>
    </source>
</evidence>
<comment type="subunit">
    <text evidence="9">Component of the F-actin capping complex, composed of a heterodimer of an alpha and a beta subunit.</text>
</comment>
<feature type="transmembrane region" description="Helical" evidence="11">
    <location>
        <begin position="1095"/>
        <end position="1116"/>
    </location>
</feature>
<keyword evidence="4" id="KW-0117">Actin capping</keyword>
<evidence type="ECO:0000256" key="8">
    <source>
        <dbReference type="ARBA" id="ARBA00025389"/>
    </source>
</evidence>
<evidence type="ECO:0000313" key="13">
    <source>
        <dbReference type="EMBL" id="UQC79817.1"/>
    </source>
</evidence>
<dbReference type="GO" id="GO:0030479">
    <property type="term" value="C:actin cortical patch"/>
    <property type="evidence" value="ECO:0007669"/>
    <property type="project" value="UniProtKB-SubCell"/>
</dbReference>
<dbReference type="FunFam" id="1.20.58.570:FF:000001">
    <property type="entry name" value="F-actin-capping protein subunit beta"/>
    <property type="match status" value="1"/>
</dbReference>
<evidence type="ECO:0000256" key="6">
    <source>
        <dbReference type="ARBA" id="ARBA00023203"/>
    </source>
</evidence>
<dbReference type="EMBL" id="CP019475">
    <property type="protein sequence ID" value="UQC79817.1"/>
    <property type="molecule type" value="Genomic_DNA"/>
</dbReference>
<keyword evidence="11" id="KW-0812">Transmembrane</keyword>
<dbReference type="GO" id="GO:0000902">
    <property type="term" value="P:cell morphogenesis"/>
    <property type="evidence" value="ECO:0007669"/>
    <property type="project" value="TreeGrafter"/>
</dbReference>
<feature type="compositionally biased region" description="Basic and acidic residues" evidence="10">
    <location>
        <begin position="313"/>
        <end position="324"/>
    </location>
</feature>
<gene>
    <name evidence="13" type="ORF">CLUP02_05297</name>
</gene>
<dbReference type="GO" id="GO:0051016">
    <property type="term" value="P:barbed-end actin filament capping"/>
    <property type="evidence" value="ECO:0007669"/>
    <property type="project" value="InterPro"/>
</dbReference>
<dbReference type="InterPro" id="IPR037282">
    <property type="entry name" value="CapZ_alpha/beta"/>
</dbReference>
<dbReference type="InterPro" id="IPR043175">
    <property type="entry name" value="CAPZB_N"/>
</dbReference>
<evidence type="ECO:0000256" key="1">
    <source>
        <dbReference type="ARBA" id="ARBA00004134"/>
    </source>
</evidence>
<keyword evidence="5" id="KW-0963">Cytoplasm</keyword>
<dbReference type="InterPro" id="IPR019771">
    <property type="entry name" value="F-actin_capping_bsu_CS"/>
</dbReference>
<dbReference type="InterPro" id="IPR042276">
    <property type="entry name" value="CapZ_alpha/beta_2"/>
</dbReference>
<dbReference type="GO" id="GO:0051015">
    <property type="term" value="F:actin filament binding"/>
    <property type="evidence" value="ECO:0007669"/>
    <property type="project" value="TreeGrafter"/>
</dbReference>
<dbReference type="PROSITE" id="PS51038">
    <property type="entry name" value="BAH"/>
    <property type="match status" value="1"/>
</dbReference>
<organism evidence="13 14">
    <name type="scientific">Colletotrichum lupini</name>
    <dbReference type="NCBI Taxonomy" id="145971"/>
    <lineage>
        <taxon>Eukaryota</taxon>
        <taxon>Fungi</taxon>
        <taxon>Dikarya</taxon>
        <taxon>Ascomycota</taxon>
        <taxon>Pezizomycotina</taxon>
        <taxon>Sordariomycetes</taxon>
        <taxon>Hypocreomycetidae</taxon>
        <taxon>Glomerellales</taxon>
        <taxon>Glomerellaceae</taxon>
        <taxon>Colletotrichum</taxon>
        <taxon>Colletotrichum acutatum species complex</taxon>
    </lineage>
</organism>
<dbReference type="Proteomes" id="UP000830671">
    <property type="component" value="Chromosome 3"/>
</dbReference>
<keyword evidence="7" id="KW-0206">Cytoskeleton</keyword>
<dbReference type="GO" id="GO:0008290">
    <property type="term" value="C:F-actin capping protein complex"/>
    <property type="evidence" value="ECO:0007669"/>
    <property type="project" value="InterPro"/>
</dbReference>
<dbReference type="SUPFAM" id="SSF90096">
    <property type="entry name" value="Subunits of heterodimeric actin filament capping protein Capz"/>
    <property type="match status" value="1"/>
</dbReference>
<comment type="similarity">
    <text evidence="2">Belongs to the F-actin-capping protein beta subunit family.</text>
</comment>
<dbReference type="GO" id="GO:0030036">
    <property type="term" value="P:actin cytoskeleton organization"/>
    <property type="evidence" value="ECO:0007669"/>
    <property type="project" value="InterPro"/>
</dbReference>
<keyword evidence="6" id="KW-0009">Actin-binding</keyword>
<accession>A0A9Q8SNQ2</accession>
<evidence type="ECO:0000313" key="14">
    <source>
        <dbReference type="Proteomes" id="UP000830671"/>
    </source>
</evidence>
<dbReference type="FunFam" id="3.90.1150.210:FF:000005">
    <property type="entry name" value="F-actin-capping protein subunit beta"/>
    <property type="match status" value="1"/>
</dbReference>
<keyword evidence="14" id="KW-1185">Reference proteome</keyword>
<evidence type="ECO:0000256" key="3">
    <source>
        <dbReference type="ARBA" id="ARBA00021859"/>
    </source>
</evidence>
<dbReference type="KEGG" id="clup:CLUP02_05297"/>
<keyword evidence="11" id="KW-1133">Transmembrane helix</keyword>
<dbReference type="InterPro" id="IPR001025">
    <property type="entry name" value="BAH_dom"/>
</dbReference>
<feature type="compositionally biased region" description="Basic residues" evidence="10">
    <location>
        <begin position="394"/>
        <end position="403"/>
    </location>
</feature>
<dbReference type="GO" id="GO:0003682">
    <property type="term" value="F:chromatin binding"/>
    <property type="evidence" value="ECO:0007669"/>
    <property type="project" value="InterPro"/>
</dbReference>
<dbReference type="Pfam" id="PF01115">
    <property type="entry name" value="F_actin_cap_B"/>
    <property type="match status" value="1"/>
</dbReference>
<evidence type="ECO:0000259" key="12">
    <source>
        <dbReference type="PROSITE" id="PS51038"/>
    </source>
</evidence>
<feature type="domain" description="BAH" evidence="12">
    <location>
        <begin position="127"/>
        <end position="248"/>
    </location>
</feature>
<evidence type="ECO:0000256" key="5">
    <source>
        <dbReference type="ARBA" id="ARBA00022490"/>
    </source>
</evidence>
<evidence type="ECO:0000256" key="2">
    <source>
        <dbReference type="ARBA" id="ARBA00006039"/>
    </source>
</evidence>
<evidence type="ECO:0000256" key="4">
    <source>
        <dbReference type="ARBA" id="ARBA00022467"/>
    </source>
</evidence>
<dbReference type="InterPro" id="IPR001698">
    <property type="entry name" value="CAPZB"/>
</dbReference>
<evidence type="ECO:0000256" key="9">
    <source>
        <dbReference type="ARBA" id="ARBA00044965"/>
    </source>
</evidence>
<dbReference type="RefSeq" id="XP_049141448.1">
    <property type="nucleotide sequence ID" value="XM_049284305.1"/>
</dbReference>
<sequence length="1257" mass="140806">MSTSRKRPRAEVEENKAECPFSITYAEPDIKAQKKSKKRRKPEQEEEDGKKSSKQLSPFSPSGDFNGKSANDVLDLEYHVHPQKKWLEMTRYNSFVLNGTKYFSEGFIYVANDQTVQRQKAAAEGSTDANEPEKVLKRSKSEDDWVARILEIRASDEHHVYARIYWMYWPEELPEGTMEGKRYTGGRQPYHGHNELIASNHMDIINVVSVTLPATVKQWIEENDDEIQEALYWRQAFDCRTQQLSSVERTCKCRQPANPDKTLVGCSNKECGKWLHEHCLREETLMRTYERLGKDKPHFTAKPPTDGTASVAESDKVKEEKPLDDGVNEPLSPTESGADVKQTIDAKPSDALEEINGQSVTEGTPAVVDEHVSQPPTTPATPTVPEVSAAASSRKVRSFKKKPSSADAKPWEGLFEARILMDMTPSTIKIRDLRENVTEGEKVWTEPLLCVVCGGSFHKPPTRRWGAELHFSMYLFQQALYSTHRSGDLGSAAVLLMTISNMIGVRDEGGQVWAGGARPGQLKASLKEEDWLFGCGWSWHKELVLVYSQETDRRTPTKGDAKGEQGQQSGQFGDQSLASTIVMIDETCSIDQRRLMWWFTVIIAVQHRELQELRRQWRAALTREVAIAPRTHSLSPCLFNMPEVVGAAQNSRSWGIQSTPPPFHRQRLRRSSNTTSSSDRHTYKEPIMASVDPFDSALDLLRRLNPKHTTDHLNAIISLAPDLTEDLLSSVDQPLTVKRCKQTGRDYLLCDYNRDGDSYRSPWSNQFDPPLDEGGVGGVGAGGSEGAGEGAIPSERVRKMEVKANEAFDVYRDLYYEGGVSSVYFWNLDDGFAGVVLLKKSATPGGSAEGVWDSIHVFEAIERGRTTQYKLTSTVILSLSTSTNALGDMDLSGNMTRQVEQELPVDGDESHIANVGRLVEDMELKMRNLLQEVYFGKAKDVVGDLRSVGSLSGAGRDRAAQREIIGSMQNTGVAPDVEIGLYGLAFSKPGFSISPKIEFHCFASLASVEEKKETIARAYISCLESLDPLTDAFFFLLRQQGSSLCLVRFLTCMGLGERSLSPMFGTICVRQGSVGSLYHCGAWMDHHTGFKTFRLFALFMVYASIQVLGFRIWFLLHRDMRCRLWTYFRSMLRGTSTDSARVEVIVAMYSCEDLNHQLRVSSWPPSSHKEENRLRERDLVGISSNHSSAPSGRNSFGKIFQPALVLAVLDPQLYSHFSSAPRGSRDNLRIGNCSLGYARKPGSRIRFTQKPVRDLPK</sequence>
<dbReference type="PANTHER" id="PTHR10619">
    <property type="entry name" value="F-ACTIN-CAPPING PROTEIN SUBUNIT BETA"/>
    <property type="match status" value="1"/>
</dbReference>
<dbReference type="PROSITE" id="PS00231">
    <property type="entry name" value="F_ACTIN_CAPPING_BETA"/>
    <property type="match status" value="1"/>
</dbReference>
<dbReference type="GeneID" id="73339315"/>
<feature type="region of interest" description="Disordered" evidence="10">
    <location>
        <begin position="653"/>
        <end position="684"/>
    </location>
</feature>
<dbReference type="InterPro" id="IPR011011">
    <property type="entry name" value="Znf_FYVE_PHD"/>
</dbReference>
<feature type="region of interest" description="Disordered" evidence="10">
    <location>
        <begin position="23"/>
        <end position="65"/>
    </location>
</feature>